<protein>
    <recommendedName>
        <fullName evidence="3">Sulfotransferase domain-containing protein</fullName>
    </recommendedName>
</protein>
<dbReference type="GO" id="GO:0016740">
    <property type="term" value="F:transferase activity"/>
    <property type="evidence" value="ECO:0007669"/>
    <property type="project" value="UniProtKB-KW"/>
</dbReference>
<keyword evidence="5" id="KW-1185">Reference proteome</keyword>
<dbReference type="Proteomes" id="UP001530315">
    <property type="component" value="Unassembled WGS sequence"/>
</dbReference>
<accession>A0ABD3PE57</accession>
<evidence type="ECO:0000313" key="4">
    <source>
        <dbReference type="EMBL" id="KAL3785596.1"/>
    </source>
</evidence>
<evidence type="ECO:0000313" key="5">
    <source>
        <dbReference type="Proteomes" id="UP001530315"/>
    </source>
</evidence>
<dbReference type="PANTHER" id="PTHR11783">
    <property type="entry name" value="SULFOTRANSFERASE SULT"/>
    <property type="match status" value="1"/>
</dbReference>
<dbReference type="SUPFAM" id="SSF52540">
    <property type="entry name" value="P-loop containing nucleoside triphosphate hydrolases"/>
    <property type="match status" value="1"/>
</dbReference>
<dbReference type="EMBL" id="JALLAZ020000880">
    <property type="protein sequence ID" value="KAL3785596.1"/>
    <property type="molecule type" value="Genomic_DNA"/>
</dbReference>
<evidence type="ECO:0000256" key="2">
    <source>
        <dbReference type="ARBA" id="ARBA00022679"/>
    </source>
</evidence>
<sequence length="328" mass="37502">MPDAWKVDEIDTWMKDGDLVVATGAKSGTTFMLYCTHQIRTKGTDINDELFPDVSITTPWPDLRQSRAGTWSEQKDRFNTTVLPDGREMKHYWDNPSYPFRVFKSHYTPLELPVRKRGGKKIKYLAMVRNGIDVAASVTPFFSQHTDSFRNLFGGFPPNVPENTFGGDKVPAVVKDLLPGGPLSDFYWGYVKKWWPYRNDPNVLLMHYTNVRRDLKGHVAKIASFLEVELSEEELNTVTERCGIEHMKKVNRFDYKMPLNTDTGLWDVDKDTILNEGKIFQKGGVGTGGSMFSDKVVAQWKKAEEDEFGHDPDMLKWAREGGEFPHPV</sequence>
<evidence type="ECO:0000256" key="1">
    <source>
        <dbReference type="ARBA" id="ARBA00005771"/>
    </source>
</evidence>
<name>A0ABD3PE57_9STRA</name>
<reference evidence="4 5" key="1">
    <citation type="submission" date="2024-10" db="EMBL/GenBank/DDBJ databases">
        <title>Updated reference genomes for cyclostephanoid diatoms.</title>
        <authorList>
            <person name="Roberts W.R."/>
            <person name="Alverson A.J."/>
        </authorList>
    </citation>
    <scope>NUCLEOTIDE SEQUENCE [LARGE SCALE GENOMIC DNA]</scope>
    <source>
        <strain evidence="4 5">AJA276-08</strain>
    </source>
</reference>
<dbReference type="InterPro" id="IPR027417">
    <property type="entry name" value="P-loop_NTPase"/>
</dbReference>
<comment type="similarity">
    <text evidence="1">Belongs to the sulfotransferase 1 family.</text>
</comment>
<organism evidence="4 5">
    <name type="scientific">Stephanodiscus triporus</name>
    <dbReference type="NCBI Taxonomy" id="2934178"/>
    <lineage>
        <taxon>Eukaryota</taxon>
        <taxon>Sar</taxon>
        <taxon>Stramenopiles</taxon>
        <taxon>Ochrophyta</taxon>
        <taxon>Bacillariophyta</taxon>
        <taxon>Coscinodiscophyceae</taxon>
        <taxon>Thalassiosirophycidae</taxon>
        <taxon>Stephanodiscales</taxon>
        <taxon>Stephanodiscaceae</taxon>
        <taxon>Stephanodiscus</taxon>
    </lineage>
</organism>
<gene>
    <name evidence="4" type="ORF">ACHAW5_001109</name>
</gene>
<dbReference type="Gene3D" id="3.40.50.300">
    <property type="entry name" value="P-loop containing nucleotide triphosphate hydrolases"/>
    <property type="match status" value="1"/>
</dbReference>
<dbReference type="AlphaFoldDB" id="A0ABD3PE57"/>
<evidence type="ECO:0000259" key="3">
    <source>
        <dbReference type="Pfam" id="PF00685"/>
    </source>
</evidence>
<proteinExistence type="inferred from homology"/>
<comment type="caution">
    <text evidence="4">The sequence shown here is derived from an EMBL/GenBank/DDBJ whole genome shotgun (WGS) entry which is preliminary data.</text>
</comment>
<feature type="domain" description="Sulfotransferase" evidence="3">
    <location>
        <begin position="17"/>
        <end position="257"/>
    </location>
</feature>
<keyword evidence="2" id="KW-0808">Transferase</keyword>
<dbReference type="Pfam" id="PF00685">
    <property type="entry name" value="Sulfotransfer_1"/>
    <property type="match status" value="1"/>
</dbReference>
<dbReference type="InterPro" id="IPR000863">
    <property type="entry name" value="Sulfotransferase_dom"/>
</dbReference>